<dbReference type="SUPFAM" id="SSF53756">
    <property type="entry name" value="UDP-Glycosyltransferase/glycogen phosphorylase"/>
    <property type="match status" value="3"/>
</dbReference>
<dbReference type="InterPro" id="IPR007554">
    <property type="entry name" value="Glycerophosphate_synth"/>
</dbReference>
<dbReference type="AlphaFoldDB" id="A0A4P7CJQ0"/>
<dbReference type="EMBL" id="CP038145">
    <property type="protein sequence ID" value="QBQ63517.1"/>
    <property type="molecule type" value="Genomic_DNA"/>
</dbReference>
<evidence type="ECO:0000313" key="10">
    <source>
        <dbReference type="Proteomes" id="UP000294444"/>
    </source>
</evidence>
<evidence type="ECO:0000313" key="9">
    <source>
        <dbReference type="EMBL" id="QBQ63517.1"/>
    </source>
</evidence>
<proteinExistence type="inferred from homology"/>
<evidence type="ECO:0000256" key="3">
    <source>
        <dbReference type="ARBA" id="ARBA00022475"/>
    </source>
</evidence>
<feature type="repeat" description="TPR" evidence="7">
    <location>
        <begin position="13"/>
        <end position="46"/>
    </location>
</feature>
<dbReference type="InterPro" id="IPR011990">
    <property type="entry name" value="TPR-like_helical_dom_sf"/>
</dbReference>
<dbReference type="GO" id="GO:0019350">
    <property type="term" value="P:teichoic acid biosynthetic process"/>
    <property type="evidence" value="ECO:0007669"/>
    <property type="project" value="UniProtKB-KW"/>
</dbReference>
<dbReference type="GO" id="GO:0016757">
    <property type="term" value="F:glycosyltransferase activity"/>
    <property type="evidence" value="ECO:0007669"/>
    <property type="project" value="InterPro"/>
</dbReference>
<dbReference type="Gene3D" id="3.40.50.11820">
    <property type="match status" value="1"/>
</dbReference>
<dbReference type="InterPro" id="IPR019734">
    <property type="entry name" value="TPR_rpt"/>
</dbReference>
<dbReference type="Pfam" id="PF12895">
    <property type="entry name" value="ANAPC3"/>
    <property type="match status" value="1"/>
</dbReference>
<dbReference type="PROSITE" id="PS50005">
    <property type="entry name" value="TPR"/>
    <property type="match status" value="2"/>
</dbReference>
<evidence type="ECO:0000256" key="1">
    <source>
        <dbReference type="ARBA" id="ARBA00004202"/>
    </source>
</evidence>
<dbReference type="PANTHER" id="PTHR37316">
    <property type="entry name" value="TEICHOIC ACID GLYCEROL-PHOSPHATE PRIMASE"/>
    <property type="match status" value="1"/>
</dbReference>
<organism evidence="9 10">
    <name type="scientific">Actinobacillus indolicus</name>
    <dbReference type="NCBI Taxonomy" id="51049"/>
    <lineage>
        <taxon>Bacteria</taxon>
        <taxon>Pseudomonadati</taxon>
        <taxon>Pseudomonadota</taxon>
        <taxon>Gammaproteobacteria</taxon>
        <taxon>Pasteurellales</taxon>
        <taxon>Pasteurellaceae</taxon>
        <taxon>Actinobacillus</taxon>
    </lineage>
</organism>
<dbReference type="Pfam" id="PF04464">
    <property type="entry name" value="Glyphos_transf"/>
    <property type="match status" value="2"/>
</dbReference>
<protein>
    <submittedName>
        <fullName evidence="9">Glycosyltransferase</fullName>
    </submittedName>
</protein>
<reference evidence="9 10" key="1">
    <citation type="submission" date="2019-03" db="EMBL/GenBank/DDBJ databases">
        <authorList>
            <person name="Che Y."/>
            <person name="Zhou L."/>
        </authorList>
    </citation>
    <scope>NUCLEOTIDE SEQUENCE [LARGE SCALE GENOMIC DNA]</scope>
    <source>
        <strain evidence="9 10">AIFJ1607</strain>
    </source>
</reference>
<evidence type="ECO:0000256" key="4">
    <source>
        <dbReference type="ARBA" id="ARBA00022679"/>
    </source>
</evidence>
<dbReference type="Gene3D" id="3.40.50.12580">
    <property type="match status" value="1"/>
</dbReference>
<evidence type="ECO:0000256" key="6">
    <source>
        <dbReference type="ARBA" id="ARBA00023136"/>
    </source>
</evidence>
<evidence type="ECO:0000256" key="7">
    <source>
        <dbReference type="PROSITE-ProRule" id="PRU00339"/>
    </source>
</evidence>
<keyword evidence="3" id="KW-1003">Cell membrane</keyword>
<feature type="repeat" description="TPR" evidence="7">
    <location>
        <begin position="47"/>
        <end position="80"/>
    </location>
</feature>
<dbReference type="Pfam" id="PF00534">
    <property type="entry name" value="Glycos_transf_1"/>
    <property type="match status" value="1"/>
</dbReference>
<accession>A0A4P7CJQ0</accession>
<dbReference type="Gene3D" id="1.25.40.10">
    <property type="entry name" value="Tetratricopeptide repeat domain"/>
    <property type="match status" value="1"/>
</dbReference>
<keyword evidence="10" id="KW-1185">Reference proteome</keyword>
<keyword evidence="5" id="KW-0777">Teichoic acid biosynthesis</keyword>
<evidence type="ECO:0000256" key="5">
    <source>
        <dbReference type="ARBA" id="ARBA00022944"/>
    </source>
</evidence>
<dbReference type="GO" id="GO:0005886">
    <property type="term" value="C:plasma membrane"/>
    <property type="evidence" value="ECO:0007669"/>
    <property type="project" value="UniProtKB-SubCell"/>
</dbReference>
<comment type="subcellular location">
    <subcellularLocation>
        <location evidence="1">Cell membrane</location>
        <topology evidence="1">Peripheral membrane protein</topology>
    </subcellularLocation>
</comment>
<sequence length="987" mass="114023">MKIVKNLYHHIVAPKEYHQGLVLYKRKKWHQALLAFERAYKQAPNHAKNVFKLGLCHLKLGQYPEAQMYISKAIELAPYNTSWRKQLEQSYRKLNNSGALAGIKEFPIVPRISHSALFFNRNKKTLLLIPSDYNHRVMADISSFIPFYQEQFDIYIILRDLEQDIIKHQSHTLVKQGTSFGEFLKFTADYVIDSGTMNYSYRITDTNKWVSVWHGIPYKKMFVDLNIEHLSTAIRYNLAYDAMISMSDFYTNTFLRKAMRYDGEILQLGCAKMDNLLKQNSPKANNNEVRKILISQLGLPENKKFVLYAPTYRASSAKCPFDKQKLLTILGKEYHLIYITSETYPAEKGVNYLPHLSNIEALLLSDILISDYNPLIYQFDRYNRPVVLIQTDREDFMRANPARKEELNVLASRYYVANSSEEFYSLDWGVLKQEGIGNALPKNIGISDLRYKLGIPVNKKVILYAPTYREAGAVTLPFNPKKLLKKLNNEYVIITKMHYLNYLEKSYDNVVDCTSYSDMADLMKMADILISDYSSLVLDYAILNKPIVLFQYDYEEYMQQRGVYFDFNDYLTSSQIIKQEQELYKLDWLKLESNNHKIIETFYPLEDGNSTQRIVDAINFNPENRQSKDIIFLVNDLNQIGGVHTFLKNMAKYYKQKYNSRIFVIAIKEFAIANSEYHLLESPYIDFKLSSQYLAGACTNILQNTDGLVISLQFSAHMHFQKYLTNAKSVLMFHGDVKDMISKEMYSWHLDALNENKIFNYEKLLLLTESAVTLLKPHLIPEIQDKLGFMHNSIDAEFMPIAYKNTFATAVISRLDADKNIFAIIDLGKAILDKKANIIVNVYGDGALKDDFMAEIEKYQLQDIIKLKGFESDKAKIFAENDSLLLMSKSEGFGLVILEAYAYGKPAIVFDSFTAAKDVVEDKKSGFLLPYGDYEGVIHAVHQCGTLTSGEIQAKFYQFSNETVFKQWNQLITELDEKQTEAELGEE</sequence>
<dbReference type="SMART" id="SM00028">
    <property type="entry name" value="TPR"/>
    <property type="match status" value="2"/>
</dbReference>
<keyword evidence="6" id="KW-0472">Membrane</keyword>
<keyword evidence="4 9" id="KW-0808">Transferase</keyword>
<dbReference type="InterPro" id="IPR051612">
    <property type="entry name" value="Teichoic_Acid_Biosynth"/>
</dbReference>
<evidence type="ECO:0000256" key="2">
    <source>
        <dbReference type="ARBA" id="ARBA00010488"/>
    </source>
</evidence>
<keyword evidence="7" id="KW-0802">TPR repeat</keyword>
<comment type="similarity">
    <text evidence="2">Belongs to the CDP-glycerol glycerophosphotransferase family.</text>
</comment>
<dbReference type="Gene3D" id="3.40.50.2000">
    <property type="entry name" value="Glycogen Phosphorylase B"/>
    <property type="match status" value="2"/>
</dbReference>
<dbReference type="SUPFAM" id="SSF48452">
    <property type="entry name" value="TPR-like"/>
    <property type="match status" value="1"/>
</dbReference>
<dbReference type="InterPro" id="IPR043148">
    <property type="entry name" value="TagF_C"/>
</dbReference>
<evidence type="ECO:0000259" key="8">
    <source>
        <dbReference type="Pfam" id="PF00534"/>
    </source>
</evidence>
<dbReference type="PANTHER" id="PTHR37316:SF3">
    <property type="entry name" value="TEICHOIC ACID GLYCEROL-PHOSPHATE TRANSFERASE"/>
    <property type="match status" value="1"/>
</dbReference>
<dbReference type="GO" id="GO:0047355">
    <property type="term" value="F:CDP-glycerol glycerophosphotransferase activity"/>
    <property type="evidence" value="ECO:0007669"/>
    <property type="project" value="InterPro"/>
</dbReference>
<dbReference type="Proteomes" id="UP000294444">
    <property type="component" value="Chromosome"/>
</dbReference>
<dbReference type="InterPro" id="IPR043149">
    <property type="entry name" value="TagF_N"/>
</dbReference>
<gene>
    <name evidence="9" type="ORF">EXH44_04325</name>
</gene>
<name>A0A4P7CJQ0_9PAST</name>
<dbReference type="KEGG" id="aio:EXH44_04325"/>
<dbReference type="RefSeq" id="WP_162856429.1">
    <property type="nucleotide sequence ID" value="NZ_CP038145.1"/>
</dbReference>
<dbReference type="InterPro" id="IPR001296">
    <property type="entry name" value="Glyco_trans_1"/>
</dbReference>
<feature type="domain" description="Glycosyl transferase family 1" evidence="8">
    <location>
        <begin position="808"/>
        <end position="941"/>
    </location>
</feature>